<dbReference type="InterPro" id="IPR012675">
    <property type="entry name" value="Beta-grasp_dom_sf"/>
</dbReference>
<evidence type="ECO:0000256" key="4">
    <source>
        <dbReference type="ARBA" id="ARBA00022499"/>
    </source>
</evidence>
<dbReference type="InterPro" id="IPR006544">
    <property type="entry name" value="P-type_TPase_V"/>
</dbReference>
<dbReference type="AlphaFoldDB" id="A0AAW2H841"/>
<evidence type="ECO:0000256" key="10">
    <source>
        <dbReference type="ARBA" id="ARBA00022840"/>
    </source>
</evidence>
<evidence type="ECO:0000256" key="15">
    <source>
        <dbReference type="RuleBase" id="RU361182"/>
    </source>
</evidence>
<comment type="caution">
    <text evidence="19">The sequence shown here is derived from an EMBL/GenBank/DDBJ whole genome shotgun (WGS) entry which is preliminary data.</text>
</comment>
<dbReference type="NCBIfam" id="TIGR01494">
    <property type="entry name" value="ATPase_P-type"/>
    <property type="match status" value="1"/>
</dbReference>
<dbReference type="GO" id="GO:0019829">
    <property type="term" value="F:ATPase-coupled monoatomic cation transmembrane transporter activity"/>
    <property type="evidence" value="ECO:0007669"/>
    <property type="project" value="TreeGrafter"/>
</dbReference>
<dbReference type="GO" id="GO:0016887">
    <property type="term" value="F:ATP hydrolysis activity"/>
    <property type="evidence" value="ECO:0007669"/>
    <property type="project" value="InterPro"/>
</dbReference>
<dbReference type="PANTHER" id="PTHR45630">
    <property type="entry name" value="CATION-TRANSPORTING ATPASE-RELATED"/>
    <property type="match status" value="1"/>
</dbReference>
<evidence type="ECO:0000256" key="13">
    <source>
        <dbReference type="ARBA" id="ARBA00022989"/>
    </source>
</evidence>
<dbReference type="Pfam" id="PF13246">
    <property type="entry name" value="Cation_ATPase"/>
    <property type="match status" value="1"/>
</dbReference>
<keyword evidence="10" id="KW-0067">ATP-binding</keyword>
<feature type="transmembrane region" description="Helical" evidence="17">
    <location>
        <begin position="255"/>
        <end position="275"/>
    </location>
</feature>
<evidence type="ECO:0000256" key="14">
    <source>
        <dbReference type="ARBA" id="ARBA00023136"/>
    </source>
</evidence>
<evidence type="ECO:0000256" key="3">
    <source>
        <dbReference type="ARBA" id="ARBA00022490"/>
    </source>
</evidence>
<organism evidence="19">
    <name type="scientific">Menopon gallinae</name>
    <name type="common">poultry shaft louse</name>
    <dbReference type="NCBI Taxonomy" id="328185"/>
    <lineage>
        <taxon>Eukaryota</taxon>
        <taxon>Metazoa</taxon>
        <taxon>Ecdysozoa</taxon>
        <taxon>Arthropoda</taxon>
        <taxon>Hexapoda</taxon>
        <taxon>Insecta</taxon>
        <taxon>Pterygota</taxon>
        <taxon>Neoptera</taxon>
        <taxon>Paraneoptera</taxon>
        <taxon>Psocodea</taxon>
        <taxon>Troctomorpha</taxon>
        <taxon>Phthiraptera</taxon>
        <taxon>Amblycera</taxon>
        <taxon>Menoponidae</taxon>
        <taxon>Menopon</taxon>
    </lineage>
</organism>
<evidence type="ECO:0000256" key="16">
    <source>
        <dbReference type="SAM" id="MobiDB-lite"/>
    </source>
</evidence>
<dbReference type="EMBL" id="JARGDH010000006">
    <property type="protein sequence ID" value="KAL0265967.1"/>
    <property type="molecule type" value="Genomic_DNA"/>
</dbReference>
<dbReference type="InterPro" id="IPR008250">
    <property type="entry name" value="ATPase_P-typ_transduc_dom_A_sf"/>
</dbReference>
<comment type="subcellular location">
    <subcellularLocation>
        <location evidence="15">Cytoplasm</location>
    </subcellularLocation>
    <subcellularLocation>
        <location evidence="1">Membrane</location>
        <topology evidence="1">Multi-pass membrane protein</topology>
    </subcellularLocation>
</comment>
<dbReference type="InterPro" id="IPR036412">
    <property type="entry name" value="HAD-like_sf"/>
</dbReference>
<dbReference type="InterPro" id="IPR018303">
    <property type="entry name" value="ATPase_P-typ_P_site"/>
</dbReference>
<evidence type="ECO:0000256" key="9">
    <source>
        <dbReference type="ARBA" id="ARBA00022786"/>
    </source>
</evidence>
<dbReference type="SFLD" id="SFLDS00003">
    <property type="entry name" value="Haloacid_Dehalogenase"/>
    <property type="match status" value="1"/>
</dbReference>
<evidence type="ECO:0000256" key="17">
    <source>
        <dbReference type="SAM" id="Phobius"/>
    </source>
</evidence>
<evidence type="ECO:0000256" key="12">
    <source>
        <dbReference type="ARBA" id="ARBA00022967"/>
    </source>
</evidence>
<reference evidence="19" key="1">
    <citation type="journal article" date="2024" name="Gigascience">
        <title>Chromosome-level genome of the poultry shaft louse Menopon gallinae provides insight into the host-switching and adaptive evolution of parasitic lice.</title>
        <authorList>
            <person name="Xu Y."/>
            <person name="Ma L."/>
            <person name="Liu S."/>
            <person name="Liang Y."/>
            <person name="Liu Q."/>
            <person name="He Z."/>
            <person name="Tian L."/>
            <person name="Duan Y."/>
            <person name="Cai W."/>
            <person name="Li H."/>
            <person name="Song F."/>
        </authorList>
    </citation>
    <scope>NUCLEOTIDE SEQUENCE</scope>
    <source>
        <strain evidence="19">Cailab_2023a</strain>
    </source>
</reference>
<dbReference type="PROSITE" id="PS00154">
    <property type="entry name" value="ATPASE_E1_E2"/>
    <property type="match status" value="1"/>
</dbReference>
<dbReference type="Gene3D" id="3.10.20.30">
    <property type="match status" value="1"/>
</dbReference>
<dbReference type="InterPro" id="IPR044492">
    <property type="entry name" value="P_typ_ATPase_HD_dom"/>
</dbReference>
<evidence type="ECO:0000256" key="2">
    <source>
        <dbReference type="ARBA" id="ARBA00006000"/>
    </source>
</evidence>
<evidence type="ECO:0000313" key="19">
    <source>
        <dbReference type="EMBL" id="KAL0265967.1"/>
    </source>
</evidence>
<keyword evidence="8" id="KW-0547">Nucleotide-binding</keyword>
<dbReference type="InterPro" id="IPR023298">
    <property type="entry name" value="ATPase_P-typ_TM_dom_sf"/>
</dbReference>
<feature type="transmembrane region" description="Helical" evidence="17">
    <location>
        <begin position="1073"/>
        <end position="1090"/>
    </location>
</feature>
<dbReference type="PRINTS" id="PR00119">
    <property type="entry name" value="CATATPASE"/>
</dbReference>
<dbReference type="InterPro" id="IPR016155">
    <property type="entry name" value="Mopterin_synth/thiamin_S_b"/>
</dbReference>
<dbReference type="SUPFAM" id="SSF81653">
    <property type="entry name" value="Calcium ATPase, transduction domain A"/>
    <property type="match status" value="1"/>
</dbReference>
<dbReference type="Pfam" id="PF09138">
    <property type="entry name" value="Urm1"/>
    <property type="match status" value="1"/>
</dbReference>
<comment type="similarity">
    <text evidence="15">Belongs to the URM1 family.</text>
</comment>
<feature type="domain" description="P-type ATPase A" evidence="18">
    <location>
        <begin position="292"/>
        <end position="370"/>
    </location>
</feature>
<dbReference type="InterPro" id="IPR023214">
    <property type="entry name" value="HAD_sf"/>
</dbReference>
<keyword evidence="11" id="KW-0460">Magnesium</keyword>
<dbReference type="Gene3D" id="3.40.50.1000">
    <property type="entry name" value="HAD superfamily/HAD-like"/>
    <property type="match status" value="1"/>
</dbReference>
<comment type="similarity">
    <text evidence="2">Belongs to the cation transport ATPase (P-type) (TC 3.A.3) family. Type V subfamily.</text>
</comment>
<dbReference type="GO" id="GO:0034227">
    <property type="term" value="P:tRNA thio-modification"/>
    <property type="evidence" value="ECO:0007669"/>
    <property type="project" value="InterPro"/>
</dbReference>
<keyword evidence="9" id="KW-0833">Ubl conjugation pathway</keyword>
<dbReference type="SUPFAM" id="SSF56784">
    <property type="entry name" value="HAD-like"/>
    <property type="match status" value="1"/>
</dbReference>
<evidence type="ECO:0000256" key="7">
    <source>
        <dbReference type="ARBA" id="ARBA00022723"/>
    </source>
</evidence>
<feature type="transmembrane region" description="Helical" evidence="17">
    <location>
        <begin position="1152"/>
        <end position="1171"/>
    </location>
</feature>
<keyword evidence="12" id="KW-1278">Translocase</keyword>
<dbReference type="SUPFAM" id="SSF81660">
    <property type="entry name" value="Metal cation-transporting ATPase, ATP-binding domain N"/>
    <property type="match status" value="1"/>
</dbReference>
<keyword evidence="13 17" id="KW-1133">Transmembrane helix</keyword>
<feature type="transmembrane region" description="Helical" evidence="17">
    <location>
        <begin position="584"/>
        <end position="608"/>
    </location>
</feature>
<accession>A0AAW2H841</accession>
<keyword evidence="7" id="KW-0479">Metal-binding</keyword>
<evidence type="ECO:0000259" key="18">
    <source>
        <dbReference type="Pfam" id="PF00122"/>
    </source>
</evidence>
<feature type="transmembrane region" description="Helical" evidence="17">
    <location>
        <begin position="1045"/>
        <end position="1067"/>
    </location>
</feature>
<evidence type="ECO:0000256" key="8">
    <source>
        <dbReference type="ARBA" id="ARBA00022741"/>
    </source>
</evidence>
<sequence>MLRKETDAPMIVEFTSGAEMYFDTPVLTISDKEMEVQNIRDMHSVISYLYQRHEKSRGTLFREDLSLAPGILCCIDEVDWEILGRDQATVREQKYIVIEGQRPVFSGWYAKYLPRSRVFYKRCMLKVATHILVTDQYGRKSIVDIKLVKCTSEKLKRFVCDGHVRFVEIQYSSYVYDTIAEKYVQPALDFNLASMTLREALARAKDDTGEAKLLYGRNEFNIRTRSLLRIVYDNVASFLSAINAISIMNYYLTGYYMYATIILVITIYQLVNDIYSETISERGLMEMAKKVKYVKVLSRGRWVETSSSNVYPGSIMLIESFRDFPCDCKILKGEVVVDESFLTGESIPVTKSPDGNNLVFAGTTVLKSKGSEVDVDAIRNGVSVSDKVVRVKNLIKIKQRPSTECIPAASSEESTNSYDTAAFLENADTDQGIHSVSGGGAARAECSDASRAQEDSREDQVLGANARGRGTKLDGVHGSLILKKGGHAHSSARDEGKPVHESVMDPPMANSTQHQAIGLVIATGFETTKGKLLRSILIPRPPTFQFYREARAIVIFLAAAGALMSCLLFLYFCNLSPNFTFCNLYALGIALDMFFVVLSPSLLTAILFGASIAQKRLKSAGIFCYDKERINSAGQVDLVLFDKTGTITEEGLDVHVIDDLNKTYGRVQECSELVRLGISVCHSAVMIGEEVVGDPLDTKMFKFSMATMEENKKEIGIHGDAAGGSGSARVMKLLEFDNRLRRMSAMVEYGTRRILFTKGSPESIKPLLAAPPASYDENVREYALDGYRVIALAYKELGADEAGGEGSADRSQDSAGVECTRAVLEDGLGFLALVVFANKPKPVSSFVISELNRAGIKTLMATGDNILTAVSVAREVGLVDEMCPVLFPVLSEEATNIFDTEWMCIGNEEFIFDKIRLMLYKGRDKVSYTEFVIAIEGREYEFFREEKTYSEFILEKAVVFSRMNPDQKKMLVEDLTEKGYVTAFCGDGANDCGALKSAEVGIALARNEASVVSSFTSKVMDISSVISVIREGRAALVGSISRFKFILLAIMTQLGGLLILSFLMQFLSDFQTIHFDVFSVLALTFVMSEFKSARKLSSSEVKPTLMDSGSIVLFLGHTAIQFLFSLATVLFFRSSPGTFNKFATESELDTAMFFVSCFQVYTLGLIVAEGSPHRESKLRKKTFVGVWLLLVVYTGVLLLSNQGGSFSLPYLAEKYELVAFRRRYSMLALVALVAANTLCTVCLWHFVKSWRSKESKVEHSDEIWDELEH</sequence>
<dbReference type="InterPro" id="IPR059000">
    <property type="entry name" value="ATPase_P-type_domA"/>
</dbReference>
<keyword evidence="3 15" id="KW-0963">Cytoplasm</keyword>
<dbReference type="GO" id="GO:0005737">
    <property type="term" value="C:cytoplasm"/>
    <property type="evidence" value="ECO:0007669"/>
    <property type="project" value="UniProtKB-SubCell"/>
</dbReference>
<dbReference type="SFLD" id="SFLDF00027">
    <property type="entry name" value="p-type_atpase"/>
    <property type="match status" value="1"/>
</dbReference>
<keyword evidence="6 15" id="KW-0819">tRNA processing</keyword>
<dbReference type="SFLD" id="SFLDG00002">
    <property type="entry name" value="C1.7:_P-type_atpase_like"/>
    <property type="match status" value="1"/>
</dbReference>
<keyword evidence="14 17" id="KW-0472">Membrane</keyword>
<comment type="pathway">
    <text evidence="15">tRNA modification; 5-methoxycarbonylmethyl-2-thiouridine-tRNA biosynthesis.</text>
</comment>
<dbReference type="GO" id="GO:0005524">
    <property type="term" value="F:ATP binding"/>
    <property type="evidence" value="ECO:0007669"/>
    <property type="project" value="UniProtKB-KW"/>
</dbReference>
<dbReference type="Gene3D" id="2.70.150.10">
    <property type="entry name" value="Calcium-transporting ATPase, cytoplasmic transduction domain A"/>
    <property type="match status" value="1"/>
</dbReference>
<dbReference type="Gene3D" id="3.40.1110.10">
    <property type="entry name" value="Calcium-transporting ATPase, cytoplasmic domain N"/>
    <property type="match status" value="1"/>
</dbReference>
<evidence type="ECO:0000256" key="6">
    <source>
        <dbReference type="ARBA" id="ARBA00022694"/>
    </source>
</evidence>
<name>A0AAW2H841_9NEOP</name>
<gene>
    <name evidence="19" type="ORF">PYX00_011684</name>
</gene>
<evidence type="ECO:0000256" key="11">
    <source>
        <dbReference type="ARBA" id="ARBA00022842"/>
    </source>
</evidence>
<dbReference type="GO" id="GO:0016020">
    <property type="term" value="C:membrane"/>
    <property type="evidence" value="ECO:0007669"/>
    <property type="project" value="UniProtKB-SubCell"/>
</dbReference>
<dbReference type="InterPro" id="IPR015221">
    <property type="entry name" value="Urm1"/>
</dbReference>
<dbReference type="SUPFAM" id="SSF81665">
    <property type="entry name" value="Calcium ATPase, transmembrane domain M"/>
    <property type="match status" value="1"/>
</dbReference>
<feature type="compositionally biased region" description="Basic and acidic residues" evidence="16">
    <location>
        <begin position="445"/>
        <end position="460"/>
    </location>
</feature>
<proteinExistence type="inferred from homology"/>
<dbReference type="InterPro" id="IPR001757">
    <property type="entry name" value="P_typ_ATPase"/>
</dbReference>
<protein>
    <recommendedName>
        <fullName evidence="15">Ubiquitin-related modifier 1</fullName>
    </recommendedName>
</protein>
<feature type="transmembrane region" description="Helical" evidence="17">
    <location>
        <begin position="1183"/>
        <end position="1204"/>
    </location>
</feature>
<dbReference type="Pfam" id="PF00122">
    <property type="entry name" value="E1-E2_ATPase"/>
    <property type="match status" value="1"/>
</dbReference>
<feature type="transmembrane region" description="Helical" evidence="17">
    <location>
        <begin position="1111"/>
        <end position="1132"/>
    </location>
</feature>
<evidence type="ECO:0000256" key="1">
    <source>
        <dbReference type="ARBA" id="ARBA00004141"/>
    </source>
</evidence>
<feature type="transmembrane region" description="Helical" evidence="17">
    <location>
        <begin position="552"/>
        <end position="572"/>
    </location>
</feature>
<keyword evidence="5 17" id="KW-0812">Transmembrane</keyword>
<dbReference type="InterPro" id="IPR023299">
    <property type="entry name" value="ATPase_P-typ_cyto_dom_N"/>
</dbReference>
<dbReference type="GO" id="GO:0046872">
    <property type="term" value="F:metal ion binding"/>
    <property type="evidence" value="ECO:0007669"/>
    <property type="project" value="UniProtKB-KW"/>
</dbReference>
<feature type="transmembrane region" description="Helical" evidence="17">
    <location>
        <begin position="1224"/>
        <end position="1247"/>
    </location>
</feature>
<feature type="region of interest" description="Disordered" evidence="16">
    <location>
        <begin position="435"/>
        <end position="460"/>
    </location>
</feature>
<dbReference type="GO" id="GO:0140358">
    <property type="term" value="F:P-type transmembrane transporter activity"/>
    <property type="evidence" value="ECO:0007669"/>
    <property type="project" value="InterPro"/>
</dbReference>
<evidence type="ECO:0000256" key="5">
    <source>
        <dbReference type="ARBA" id="ARBA00022692"/>
    </source>
</evidence>
<keyword evidence="4" id="KW-1017">Isopeptide bond</keyword>
<dbReference type="SUPFAM" id="SSF54285">
    <property type="entry name" value="MoaD/ThiS"/>
    <property type="match status" value="1"/>
</dbReference>